<dbReference type="PRINTS" id="PR00363">
    <property type="entry name" value="CYTOCHROMEB5"/>
</dbReference>
<gene>
    <name evidence="7" type="ORF">C4D60_Mb04t34290</name>
</gene>
<keyword evidence="5" id="KW-0812">Transmembrane</keyword>
<feature type="domain" description="Cytochrome b5 heme-binding" evidence="6">
    <location>
        <begin position="8"/>
        <end position="74"/>
    </location>
</feature>
<keyword evidence="5" id="KW-0472">Membrane</keyword>
<reference evidence="7 8" key="1">
    <citation type="journal article" date="2019" name="Nat. Plants">
        <title>Genome sequencing of Musa balbisiana reveals subgenome evolution and function divergence in polyploid bananas.</title>
        <authorList>
            <person name="Yao X."/>
        </authorList>
    </citation>
    <scope>NUCLEOTIDE SEQUENCE [LARGE SCALE GENOMIC DNA]</scope>
    <source>
        <strain evidence="8">cv. DH-PKW</strain>
        <tissue evidence="7">Leaves</tissue>
    </source>
</reference>
<keyword evidence="3 5" id="KW-0408">Iron</keyword>
<dbReference type="PROSITE" id="PS00191">
    <property type="entry name" value="CYTOCHROME_B5_1"/>
    <property type="match status" value="1"/>
</dbReference>
<dbReference type="PROSITE" id="PS50255">
    <property type="entry name" value="CYTOCHROME_B5_2"/>
    <property type="match status" value="1"/>
</dbReference>
<accession>A0A4S8KGP8</accession>
<evidence type="ECO:0000313" key="7">
    <source>
        <dbReference type="EMBL" id="THU74526.1"/>
    </source>
</evidence>
<dbReference type="Pfam" id="PF00173">
    <property type="entry name" value="Cyt-b5"/>
    <property type="match status" value="1"/>
</dbReference>
<evidence type="ECO:0000256" key="4">
    <source>
        <dbReference type="ARBA" id="ARBA00038168"/>
    </source>
</evidence>
<dbReference type="InterPro" id="IPR001199">
    <property type="entry name" value="Cyt_B5-like_heme/steroid-bd"/>
</dbReference>
<sequence length="146" mass="16590">MADSKIYHCEEVSNHNFIKNRRFMMLIRFMDKHPGGNEVLVVAPGKDASNDFEDIGHNPLAGDMMIKHSIGEVDSSTVAAKRNSVPPQQAYNADKGSDFVIKILQFLVPLLILGLVFTVQQTLHQSRFRRFFDIVKHCLLQTFQNC</sequence>
<comment type="caution">
    <text evidence="7">The sequence shown here is derived from an EMBL/GenBank/DDBJ whole genome shotgun (WGS) entry which is preliminary data.</text>
</comment>
<dbReference type="InterPro" id="IPR050668">
    <property type="entry name" value="Cytochrome_b5"/>
</dbReference>
<dbReference type="GO" id="GO:0016020">
    <property type="term" value="C:membrane"/>
    <property type="evidence" value="ECO:0007669"/>
    <property type="project" value="TreeGrafter"/>
</dbReference>
<dbReference type="PANTHER" id="PTHR19359:SF144">
    <property type="entry name" value="CYTOCHROME B5"/>
    <property type="match status" value="1"/>
</dbReference>
<keyword evidence="5" id="KW-1133">Transmembrane helix</keyword>
<name>A0A4S8KGP8_MUSBA</name>
<evidence type="ECO:0000313" key="8">
    <source>
        <dbReference type="Proteomes" id="UP000317650"/>
    </source>
</evidence>
<dbReference type="AlphaFoldDB" id="A0A4S8KGP8"/>
<evidence type="ECO:0000259" key="6">
    <source>
        <dbReference type="PROSITE" id="PS50255"/>
    </source>
</evidence>
<evidence type="ECO:0000256" key="5">
    <source>
        <dbReference type="RuleBase" id="RU362121"/>
    </source>
</evidence>
<dbReference type="SUPFAM" id="SSF55856">
    <property type="entry name" value="Cytochrome b5-like heme/steroid binding domain"/>
    <property type="match status" value="1"/>
</dbReference>
<dbReference type="STRING" id="52838.A0A4S8KGP8"/>
<dbReference type="Gene3D" id="3.10.120.10">
    <property type="entry name" value="Cytochrome b5-like heme/steroid binding domain"/>
    <property type="match status" value="1"/>
</dbReference>
<dbReference type="GO" id="GO:0046872">
    <property type="term" value="F:metal ion binding"/>
    <property type="evidence" value="ECO:0007669"/>
    <property type="project" value="UniProtKB-UniRule"/>
</dbReference>
<organism evidence="7 8">
    <name type="scientific">Musa balbisiana</name>
    <name type="common">Banana</name>
    <dbReference type="NCBI Taxonomy" id="52838"/>
    <lineage>
        <taxon>Eukaryota</taxon>
        <taxon>Viridiplantae</taxon>
        <taxon>Streptophyta</taxon>
        <taxon>Embryophyta</taxon>
        <taxon>Tracheophyta</taxon>
        <taxon>Spermatophyta</taxon>
        <taxon>Magnoliopsida</taxon>
        <taxon>Liliopsida</taxon>
        <taxon>Zingiberales</taxon>
        <taxon>Musaceae</taxon>
        <taxon>Musa</taxon>
    </lineage>
</organism>
<evidence type="ECO:0000256" key="3">
    <source>
        <dbReference type="ARBA" id="ARBA00023004"/>
    </source>
</evidence>
<dbReference type="EMBL" id="PYDT01000001">
    <property type="protein sequence ID" value="THU74526.1"/>
    <property type="molecule type" value="Genomic_DNA"/>
</dbReference>
<proteinExistence type="inferred from homology"/>
<dbReference type="InterPro" id="IPR036400">
    <property type="entry name" value="Cyt_B5-like_heme/steroid_sf"/>
</dbReference>
<protein>
    <recommendedName>
        <fullName evidence="6">Cytochrome b5 heme-binding domain-containing protein</fullName>
    </recommendedName>
</protein>
<comment type="similarity">
    <text evidence="4 5">Belongs to the cytochrome b5 family.</text>
</comment>
<dbReference type="InterPro" id="IPR018506">
    <property type="entry name" value="Cyt_B5_heme-BS"/>
</dbReference>
<dbReference type="PANTHER" id="PTHR19359">
    <property type="entry name" value="CYTOCHROME B5"/>
    <property type="match status" value="1"/>
</dbReference>
<dbReference type="GO" id="GO:0020037">
    <property type="term" value="F:heme binding"/>
    <property type="evidence" value="ECO:0007669"/>
    <property type="project" value="UniProtKB-UniRule"/>
</dbReference>
<evidence type="ECO:0000256" key="2">
    <source>
        <dbReference type="ARBA" id="ARBA00022723"/>
    </source>
</evidence>
<keyword evidence="1 5" id="KW-0349">Heme</keyword>
<keyword evidence="8" id="KW-1185">Reference proteome</keyword>
<evidence type="ECO:0000256" key="1">
    <source>
        <dbReference type="ARBA" id="ARBA00022617"/>
    </source>
</evidence>
<keyword evidence="2 5" id="KW-0479">Metal-binding</keyword>
<feature type="transmembrane region" description="Helical" evidence="5">
    <location>
        <begin position="99"/>
        <end position="119"/>
    </location>
</feature>
<dbReference type="Proteomes" id="UP000317650">
    <property type="component" value="Chromosome 4"/>
</dbReference>